<dbReference type="EC" id="2.7.13.3" evidence="3"/>
<proteinExistence type="predicted"/>
<keyword evidence="6" id="KW-0808">Transferase</keyword>
<dbReference type="OrthoDB" id="9815750at2"/>
<evidence type="ECO:0000256" key="12">
    <source>
        <dbReference type="ARBA" id="ARBA00023012"/>
    </source>
</evidence>
<keyword evidence="13 15" id="KW-0472">Membrane</keyword>
<comment type="caution">
    <text evidence="18">The sequence shown here is derived from an EMBL/GenBank/DDBJ whole genome shotgun (WGS) entry which is preliminary data.</text>
</comment>
<keyword evidence="12" id="KW-0902">Two-component regulatory system</keyword>
<dbReference type="RefSeq" id="WP_146623045.1">
    <property type="nucleotide sequence ID" value="NZ_BJCC01000021.1"/>
</dbReference>
<keyword evidence="9" id="KW-0418">Kinase</keyword>
<feature type="transmembrane region" description="Helical" evidence="15">
    <location>
        <begin position="174"/>
        <end position="197"/>
    </location>
</feature>
<reference evidence="19" key="1">
    <citation type="submission" date="2019-02" db="EMBL/GenBank/DDBJ databases">
        <title>Draft genome sequence of Enterococcus sp. Gos25-1.</title>
        <authorList>
            <person name="Tanaka N."/>
            <person name="Shiwa Y."/>
            <person name="Fujita N."/>
        </authorList>
    </citation>
    <scope>NUCLEOTIDE SEQUENCE [LARGE SCALE GENOMIC DNA]</scope>
    <source>
        <strain evidence="19">Gos25-1</strain>
    </source>
</reference>
<dbReference type="InterPro" id="IPR004358">
    <property type="entry name" value="Sig_transdc_His_kin-like_C"/>
</dbReference>
<dbReference type="Gene3D" id="1.10.287.130">
    <property type="match status" value="1"/>
</dbReference>
<dbReference type="SUPFAM" id="SSF47384">
    <property type="entry name" value="Homodimeric domain of signal transducing histidine kinase"/>
    <property type="match status" value="1"/>
</dbReference>
<dbReference type="InterPro" id="IPR036097">
    <property type="entry name" value="HisK_dim/P_sf"/>
</dbReference>
<evidence type="ECO:0000256" key="2">
    <source>
        <dbReference type="ARBA" id="ARBA00004651"/>
    </source>
</evidence>
<dbReference type="InterPro" id="IPR005467">
    <property type="entry name" value="His_kinase_dom"/>
</dbReference>
<dbReference type="CDD" id="cd00075">
    <property type="entry name" value="HATPase"/>
    <property type="match status" value="1"/>
</dbReference>
<dbReference type="Gene3D" id="6.10.340.10">
    <property type="match status" value="1"/>
</dbReference>
<dbReference type="GO" id="GO:0005524">
    <property type="term" value="F:ATP binding"/>
    <property type="evidence" value="ECO:0007669"/>
    <property type="project" value="UniProtKB-KW"/>
</dbReference>
<dbReference type="Pfam" id="PF00512">
    <property type="entry name" value="HisKA"/>
    <property type="match status" value="1"/>
</dbReference>
<dbReference type="PANTHER" id="PTHR45528">
    <property type="entry name" value="SENSOR HISTIDINE KINASE CPXA"/>
    <property type="match status" value="1"/>
</dbReference>
<organism evidence="18 19">
    <name type="scientific">Enterococcus florum</name>
    <dbReference type="NCBI Taxonomy" id="2480627"/>
    <lineage>
        <taxon>Bacteria</taxon>
        <taxon>Bacillati</taxon>
        <taxon>Bacillota</taxon>
        <taxon>Bacilli</taxon>
        <taxon>Lactobacillales</taxon>
        <taxon>Enterococcaceae</taxon>
        <taxon>Enterococcus</taxon>
    </lineage>
</organism>
<keyword evidence="7 15" id="KW-0812">Transmembrane</keyword>
<gene>
    <name evidence="18" type="ORF">NRIC_25180</name>
</gene>
<comment type="catalytic activity">
    <reaction evidence="1">
        <text>ATP + protein L-histidine = ADP + protein N-phospho-L-histidine.</text>
        <dbReference type="EC" id="2.7.13.3"/>
    </reaction>
</comment>
<dbReference type="PROSITE" id="PS50109">
    <property type="entry name" value="HIS_KIN"/>
    <property type="match status" value="1"/>
</dbReference>
<dbReference type="GO" id="GO:0005886">
    <property type="term" value="C:plasma membrane"/>
    <property type="evidence" value="ECO:0007669"/>
    <property type="project" value="UniProtKB-SubCell"/>
</dbReference>
<keyword evidence="14" id="KW-0175">Coiled coil</keyword>
<evidence type="ECO:0000256" key="5">
    <source>
        <dbReference type="ARBA" id="ARBA00022553"/>
    </source>
</evidence>
<evidence type="ECO:0000256" key="6">
    <source>
        <dbReference type="ARBA" id="ARBA00022679"/>
    </source>
</evidence>
<protein>
    <recommendedName>
        <fullName evidence="3">histidine kinase</fullName>
        <ecNumber evidence="3">2.7.13.3</ecNumber>
    </recommendedName>
</protein>
<feature type="coiled-coil region" evidence="14">
    <location>
        <begin position="238"/>
        <end position="272"/>
    </location>
</feature>
<dbReference type="InterPro" id="IPR050398">
    <property type="entry name" value="HssS/ArlS-like"/>
</dbReference>
<accession>A0A4P5P988</accession>
<feature type="domain" description="HAMP" evidence="17">
    <location>
        <begin position="205"/>
        <end position="257"/>
    </location>
</feature>
<dbReference type="InterPro" id="IPR003594">
    <property type="entry name" value="HATPase_dom"/>
</dbReference>
<dbReference type="SMART" id="SM00388">
    <property type="entry name" value="HisKA"/>
    <property type="match status" value="1"/>
</dbReference>
<sequence length="484" mass="55316">MRKRPKTLARFLIRKYLMTSLLLLSLTIIFMSVIQFFISGTNQIAAKLCAEEIVRPDYQNIDTQTLEDVGGWLEILDETNRVIYTKGDVQEKHKQYTQNQLLETEGLRAMLKKDIYQFGPISFEVNQEAPKYMATFASFIGDDGNHYLCVTKMPSRSIRGNFTPVFTNVRSATFFSIFGKIVLLLIPILFIFIFCLWRYSKSVREHIIAPNNILIDGFRSIRNGDYSKKIHLNAEYEYVEIEETFNHMAHQLKEAEELRKAYEKERQLIFANMAHDLRTPITTIKGSAKAVEDGLVSQEDLGQVMATILSKTDHMNELVNRLLIFSKLESPEYQLQLQPLDLSELLRQVILEQWECAEENGITFEIDLPEAPIEISGDSVELRRVFDNLISNSIHHNPAGTTVHVQLTASEDHVVFTITDDGSRIPKDLQPQLFDPFVSGDRSRSTKGGSGLGLAISKKIVEKHGGRISFKELSPHQKLFQVRL</sequence>
<evidence type="ECO:0000256" key="1">
    <source>
        <dbReference type="ARBA" id="ARBA00000085"/>
    </source>
</evidence>
<dbReference type="AlphaFoldDB" id="A0A4P5P988"/>
<evidence type="ECO:0000256" key="11">
    <source>
        <dbReference type="ARBA" id="ARBA00022989"/>
    </source>
</evidence>
<dbReference type="GO" id="GO:0000155">
    <property type="term" value="F:phosphorelay sensor kinase activity"/>
    <property type="evidence" value="ECO:0007669"/>
    <property type="project" value="InterPro"/>
</dbReference>
<keyword evidence="8" id="KW-0547">Nucleotide-binding</keyword>
<keyword evidence="10" id="KW-0067">ATP-binding</keyword>
<dbReference type="PROSITE" id="PS50885">
    <property type="entry name" value="HAMP"/>
    <property type="match status" value="1"/>
</dbReference>
<evidence type="ECO:0000256" key="10">
    <source>
        <dbReference type="ARBA" id="ARBA00022840"/>
    </source>
</evidence>
<dbReference type="SMART" id="SM00387">
    <property type="entry name" value="HATPase_c"/>
    <property type="match status" value="1"/>
</dbReference>
<dbReference type="InterPro" id="IPR003660">
    <property type="entry name" value="HAMP_dom"/>
</dbReference>
<evidence type="ECO:0000259" key="17">
    <source>
        <dbReference type="PROSITE" id="PS50885"/>
    </source>
</evidence>
<dbReference type="Proteomes" id="UP000290567">
    <property type="component" value="Unassembled WGS sequence"/>
</dbReference>
<evidence type="ECO:0000256" key="14">
    <source>
        <dbReference type="SAM" id="Coils"/>
    </source>
</evidence>
<evidence type="ECO:0000256" key="13">
    <source>
        <dbReference type="ARBA" id="ARBA00023136"/>
    </source>
</evidence>
<dbReference type="InterPro" id="IPR036890">
    <property type="entry name" value="HATPase_C_sf"/>
</dbReference>
<keyword evidence="5" id="KW-0597">Phosphoprotein</keyword>
<dbReference type="Pfam" id="PF02518">
    <property type="entry name" value="HATPase_c"/>
    <property type="match status" value="1"/>
</dbReference>
<dbReference type="PRINTS" id="PR00344">
    <property type="entry name" value="BCTRLSENSOR"/>
</dbReference>
<comment type="subcellular location">
    <subcellularLocation>
        <location evidence="2">Cell membrane</location>
        <topology evidence="2">Multi-pass membrane protein</topology>
    </subcellularLocation>
</comment>
<evidence type="ECO:0000313" key="18">
    <source>
        <dbReference type="EMBL" id="GCF94627.1"/>
    </source>
</evidence>
<evidence type="ECO:0000256" key="9">
    <source>
        <dbReference type="ARBA" id="ARBA00022777"/>
    </source>
</evidence>
<dbReference type="Gene3D" id="3.30.565.10">
    <property type="entry name" value="Histidine kinase-like ATPase, C-terminal domain"/>
    <property type="match status" value="1"/>
</dbReference>
<keyword evidence="19" id="KW-1185">Reference proteome</keyword>
<evidence type="ECO:0000256" key="3">
    <source>
        <dbReference type="ARBA" id="ARBA00012438"/>
    </source>
</evidence>
<dbReference type="CDD" id="cd00082">
    <property type="entry name" value="HisKA"/>
    <property type="match status" value="1"/>
</dbReference>
<feature type="transmembrane region" description="Helical" evidence="15">
    <location>
        <begin position="21"/>
        <end position="38"/>
    </location>
</feature>
<dbReference type="InterPro" id="IPR003661">
    <property type="entry name" value="HisK_dim/P_dom"/>
</dbReference>
<evidence type="ECO:0000256" key="15">
    <source>
        <dbReference type="SAM" id="Phobius"/>
    </source>
</evidence>
<dbReference type="EMBL" id="BJCC01000021">
    <property type="protein sequence ID" value="GCF94627.1"/>
    <property type="molecule type" value="Genomic_DNA"/>
</dbReference>
<keyword evidence="4" id="KW-1003">Cell membrane</keyword>
<evidence type="ECO:0000259" key="16">
    <source>
        <dbReference type="PROSITE" id="PS50109"/>
    </source>
</evidence>
<evidence type="ECO:0000256" key="8">
    <source>
        <dbReference type="ARBA" id="ARBA00022741"/>
    </source>
</evidence>
<feature type="domain" description="Histidine kinase" evidence="16">
    <location>
        <begin position="272"/>
        <end position="484"/>
    </location>
</feature>
<dbReference type="PANTHER" id="PTHR45528:SF1">
    <property type="entry name" value="SENSOR HISTIDINE KINASE CPXA"/>
    <property type="match status" value="1"/>
</dbReference>
<dbReference type="SUPFAM" id="SSF55874">
    <property type="entry name" value="ATPase domain of HSP90 chaperone/DNA topoisomerase II/histidine kinase"/>
    <property type="match status" value="1"/>
</dbReference>
<keyword evidence="11 15" id="KW-1133">Transmembrane helix</keyword>
<name>A0A4P5P988_9ENTE</name>
<evidence type="ECO:0000256" key="4">
    <source>
        <dbReference type="ARBA" id="ARBA00022475"/>
    </source>
</evidence>
<dbReference type="FunFam" id="3.30.565.10:FF:000006">
    <property type="entry name" value="Sensor histidine kinase WalK"/>
    <property type="match status" value="1"/>
</dbReference>
<dbReference type="CDD" id="cd06225">
    <property type="entry name" value="HAMP"/>
    <property type="match status" value="1"/>
</dbReference>
<evidence type="ECO:0000313" key="19">
    <source>
        <dbReference type="Proteomes" id="UP000290567"/>
    </source>
</evidence>
<evidence type="ECO:0000256" key="7">
    <source>
        <dbReference type="ARBA" id="ARBA00022692"/>
    </source>
</evidence>